<accession>A0A7W5F6P5</accession>
<keyword evidence="3" id="KW-1185">Reference proteome</keyword>
<reference evidence="2 3" key="1">
    <citation type="submission" date="2020-08" db="EMBL/GenBank/DDBJ databases">
        <title>Genomic Encyclopedia of Type Strains, Phase III (KMG-III): the genomes of soil and plant-associated and newly described type strains.</title>
        <authorList>
            <person name="Whitman W."/>
        </authorList>
    </citation>
    <scope>NUCLEOTIDE SEQUENCE [LARGE SCALE GENOMIC DNA]</scope>
    <source>
        <strain evidence="2 3">CECT 3237</strain>
    </source>
</reference>
<sequence length="79" mass="9042">MHHPGWLVTRRTTEETRLGEWTLPAGTELAYCQHALHRDLERFPDPHTFAPDQSQPSAPYSPWPARPERSKDSAWPAAP</sequence>
<dbReference type="InterPro" id="IPR036396">
    <property type="entry name" value="Cyt_P450_sf"/>
</dbReference>
<feature type="region of interest" description="Disordered" evidence="1">
    <location>
        <begin position="43"/>
        <end position="79"/>
    </location>
</feature>
<gene>
    <name evidence="2" type="ORF">FHS41_008297</name>
</gene>
<evidence type="ECO:0000313" key="2">
    <source>
        <dbReference type="EMBL" id="MBB3081739.1"/>
    </source>
</evidence>
<proteinExistence type="predicted"/>
<dbReference type="GO" id="GO:0020037">
    <property type="term" value="F:heme binding"/>
    <property type="evidence" value="ECO:0007669"/>
    <property type="project" value="InterPro"/>
</dbReference>
<dbReference type="EMBL" id="JACHXE010000016">
    <property type="protein sequence ID" value="MBB3081739.1"/>
    <property type="molecule type" value="Genomic_DNA"/>
</dbReference>
<evidence type="ECO:0000256" key="1">
    <source>
        <dbReference type="SAM" id="MobiDB-lite"/>
    </source>
</evidence>
<evidence type="ECO:0000313" key="3">
    <source>
        <dbReference type="Proteomes" id="UP000572907"/>
    </source>
</evidence>
<comment type="caution">
    <text evidence="2">The sequence shown here is derived from an EMBL/GenBank/DDBJ whole genome shotgun (WGS) entry which is preliminary data.</text>
</comment>
<name>A0A7W5F6P5_9ACTN</name>
<dbReference type="Proteomes" id="UP000572907">
    <property type="component" value="Unassembled WGS sequence"/>
</dbReference>
<organism evidence="2 3">
    <name type="scientific">Streptomyces violarus</name>
    <dbReference type="NCBI Taxonomy" id="67380"/>
    <lineage>
        <taxon>Bacteria</taxon>
        <taxon>Bacillati</taxon>
        <taxon>Actinomycetota</taxon>
        <taxon>Actinomycetes</taxon>
        <taxon>Kitasatosporales</taxon>
        <taxon>Streptomycetaceae</taxon>
        <taxon>Streptomyces</taxon>
    </lineage>
</organism>
<protein>
    <submittedName>
        <fullName evidence="2">Cytochrome P450</fullName>
    </submittedName>
</protein>
<dbReference type="SUPFAM" id="SSF48264">
    <property type="entry name" value="Cytochrome P450"/>
    <property type="match status" value="1"/>
</dbReference>
<dbReference type="GO" id="GO:0016705">
    <property type="term" value="F:oxidoreductase activity, acting on paired donors, with incorporation or reduction of molecular oxygen"/>
    <property type="evidence" value="ECO:0007669"/>
    <property type="project" value="InterPro"/>
</dbReference>
<dbReference type="GO" id="GO:0005506">
    <property type="term" value="F:iron ion binding"/>
    <property type="evidence" value="ECO:0007669"/>
    <property type="project" value="InterPro"/>
</dbReference>
<dbReference type="AlphaFoldDB" id="A0A7W5F6P5"/>
<dbReference type="Gene3D" id="1.10.630.10">
    <property type="entry name" value="Cytochrome P450"/>
    <property type="match status" value="1"/>
</dbReference>
<dbReference type="Pfam" id="PF00067">
    <property type="entry name" value="p450"/>
    <property type="match status" value="1"/>
</dbReference>
<dbReference type="InterPro" id="IPR001128">
    <property type="entry name" value="Cyt_P450"/>
</dbReference>
<dbReference type="GO" id="GO:0004497">
    <property type="term" value="F:monooxygenase activity"/>
    <property type="evidence" value="ECO:0007669"/>
    <property type="project" value="InterPro"/>
</dbReference>